<dbReference type="Proteomes" id="UP000620327">
    <property type="component" value="Unassembled WGS sequence"/>
</dbReference>
<comment type="caution">
    <text evidence="2">The sequence shown here is derived from an EMBL/GenBank/DDBJ whole genome shotgun (WGS) entry which is preliminary data.</text>
</comment>
<feature type="non-terminal residue" evidence="2">
    <location>
        <position position="155"/>
    </location>
</feature>
<evidence type="ECO:0000256" key="1">
    <source>
        <dbReference type="SAM" id="MobiDB-lite"/>
    </source>
</evidence>
<accession>A0A923MKK8</accession>
<protein>
    <submittedName>
        <fullName evidence="2">Uncharacterized protein</fullName>
    </submittedName>
</protein>
<organism evidence="2 3">
    <name type="scientific">Dysosmobacter segnis</name>
    <dbReference type="NCBI Taxonomy" id="2763042"/>
    <lineage>
        <taxon>Bacteria</taxon>
        <taxon>Bacillati</taxon>
        <taxon>Bacillota</taxon>
        <taxon>Clostridia</taxon>
        <taxon>Eubacteriales</taxon>
        <taxon>Oscillospiraceae</taxon>
        <taxon>Dysosmobacter</taxon>
    </lineage>
</organism>
<dbReference type="AlphaFoldDB" id="A0A923MKK8"/>
<feature type="region of interest" description="Disordered" evidence="1">
    <location>
        <begin position="13"/>
        <end position="32"/>
    </location>
</feature>
<evidence type="ECO:0000313" key="3">
    <source>
        <dbReference type="Proteomes" id="UP000620327"/>
    </source>
</evidence>
<reference evidence="2" key="1">
    <citation type="submission" date="2020-08" db="EMBL/GenBank/DDBJ databases">
        <title>Genome public.</title>
        <authorList>
            <person name="Liu C."/>
            <person name="Sun Q."/>
        </authorList>
    </citation>
    <scope>NUCLEOTIDE SEQUENCE</scope>
    <source>
        <strain evidence="2">BX15</strain>
    </source>
</reference>
<sequence length="155" mass="17501">MYRFDTNGQMTMLGLDTAERGGAPPKRRPGKPDSELVSIPYFHLDLLSSPVDLFGQRHWEFRSPWREGKRPLNTGAAPRRPIRVSLSGILEAYPSLKYYLSKTACLGILRRAFERGKKLPKMLARALKIQAGLMRPDGQLTNMQMQTFVTQPNGA</sequence>
<gene>
    <name evidence="2" type="ORF">H8Z83_19110</name>
</gene>
<evidence type="ECO:0000313" key="2">
    <source>
        <dbReference type="EMBL" id="MBC5772380.1"/>
    </source>
</evidence>
<keyword evidence="3" id="KW-1185">Reference proteome</keyword>
<dbReference type="EMBL" id="JACOQI010000086">
    <property type="protein sequence ID" value="MBC5772380.1"/>
    <property type="molecule type" value="Genomic_DNA"/>
</dbReference>
<proteinExistence type="predicted"/>
<name>A0A923MKK8_9FIRM</name>